<proteinExistence type="predicted"/>
<keyword evidence="3" id="KW-1185">Reference proteome</keyword>
<feature type="transmembrane region" description="Helical" evidence="1">
    <location>
        <begin position="41"/>
        <end position="60"/>
    </location>
</feature>
<feature type="transmembrane region" description="Helical" evidence="1">
    <location>
        <begin position="212"/>
        <end position="229"/>
    </location>
</feature>
<feature type="transmembrane region" description="Helical" evidence="1">
    <location>
        <begin position="241"/>
        <end position="261"/>
    </location>
</feature>
<evidence type="ECO:0000313" key="2">
    <source>
        <dbReference type="EMBL" id="KNC73745.1"/>
    </source>
</evidence>
<dbReference type="AlphaFoldDB" id="A0A0L0FAH3"/>
<keyword evidence="1" id="KW-0812">Transmembrane</keyword>
<evidence type="ECO:0000313" key="3">
    <source>
        <dbReference type="Proteomes" id="UP000054560"/>
    </source>
</evidence>
<name>A0A0L0FAH3_9EUKA</name>
<feature type="transmembrane region" description="Helical" evidence="1">
    <location>
        <begin position="111"/>
        <end position="131"/>
    </location>
</feature>
<sequence length="457" mass="51053">MTGYFYSAIPTRIYNLNVLPRTFGSMTFFTQMNGAFQWQNFMAAVSIIVWYISSTLYVDYSRRSMKDGISMSLLTLSHALPYFMAVLVWHIHENNTIRWGIIKEITPTLAATAHIGGTIAALYSFWLLGGADTQLVKMLEPILVVILCHIMGRTQIQSLNFMNKLGAAILFFAVFMRIAGTASAFTGAGISLLVLIWYPLRNVTWKSTDRECSAVFLLLVSILWCLIDFKTNLHCHQSVNAILAGLLFATYQLASISVLELTTPQIHSALNAGKRCIVIGALSYLELKKAEIPVYTYAAAMIGSSLLAYKSKPDFSTRNSTSSDTQDRFPNWYLFAKIMLACLVTICASGIIRSENHGLIKRPVVFIRAFYNESLVSAVSYSMHDMEKYAETGNSGNHVWSYGASSLVDTDQNVILSHTEFPFRLTHPSGEVEINLVMIPVANNLPCRKSIVQKEKY</sequence>
<gene>
    <name evidence="2" type="ORF">SARC_13698</name>
</gene>
<protein>
    <submittedName>
        <fullName evidence="2">Uncharacterized protein</fullName>
    </submittedName>
</protein>
<dbReference type="GeneID" id="25914202"/>
<dbReference type="Proteomes" id="UP000054560">
    <property type="component" value="Unassembled WGS sequence"/>
</dbReference>
<feature type="transmembrane region" description="Helical" evidence="1">
    <location>
        <begin position="72"/>
        <end position="91"/>
    </location>
</feature>
<evidence type="ECO:0000256" key="1">
    <source>
        <dbReference type="SAM" id="Phobius"/>
    </source>
</evidence>
<keyword evidence="1" id="KW-1133">Transmembrane helix</keyword>
<dbReference type="EMBL" id="KQ245209">
    <property type="protein sequence ID" value="KNC73745.1"/>
    <property type="molecule type" value="Genomic_DNA"/>
</dbReference>
<feature type="transmembrane region" description="Helical" evidence="1">
    <location>
        <begin position="168"/>
        <end position="200"/>
    </location>
</feature>
<reference evidence="2 3" key="1">
    <citation type="submission" date="2011-02" db="EMBL/GenBank/DDBJ databases">
        <title>The Genome Sequence of Sphaeroforma arctica JP610.</title>
        <authorList>
            <consortium name="The Broad Institute Genome Sequencing Platform"/>
            <person name="Russ C."/>
            <person name="Cuomo C."/>
            <person name="Young S.K."/>
            <person name="Zeng Q."/>
            <person name="Gargeya S."/>
            <person name="Alvarado L."/>
            <person name="Berlin A."/>
            <person name="Chapman S.B."/>
            <person name="Chen Z."/>
            <person name="Freedman E."/>
            <person name="Gellesch M."/>
            <person name="Goldberg J."/>
            <person name="Griggs A."/>
            <person name="Gujja S."/>
            <person name="Heilman E."/>
            <person name="Heiman D."/>
            <person name="Howarth C."/>
            <person name="Mehta T."/>
            <person name="Neiman D."/>
            <person name="Pearson M."/>
            <person name="Roberts A."/>
            <person name="Saif S."/>
            <person name="Shea T."/>
            <person name="Shenoy N."/>
            <person name="Sisk P."/>
            <person name="Stolte C."/>
            <person name="Sykes S."/>
            <person name="White J."/>
            <person name="Yandava C."/>
            <person name="Burger G."/>
            <person name="Gray M.W."/>
            <person name="Holland P.W.H."/>
            <person name="King N."/>
            <person name="Lang F.B.F."/>
            <person name="Roger A.J."/>
            <person name="Ruiz-Trillo I."/>
            <person name="Haas B."/>
            <person name="Nusbaum C."/>
            <person name="Birren B."/>
        </authorList>
    </citation>
    <scope>NUCLEOTIDE SEQUENCE [LARGE SCALE GENOMIC DNA]</scope>
    <source>
        <strain evidence="2 3">JP610</strain>
    </source>
</reference>
<accession>A0A0L0FAH3</accession>
<organism evidence="2 3">
    <name type="scientific">Sphaeroforma arctica JP610</name>
    <dbReference type="NCBI Taxonomy" id="667725"/>
    <lineage>
        <taxon>Eukaryota</taxon>
        <taxon>Ichthyosporea</taxon>
        <taxon>Ichthyophonida</taxon>
        <taxon>Sphaeroforma</taxon>
    </lineage>
</organism>
<feature type="transmembrane region" description="Helical" evidence="1">
    <location>
        <begin position="331"/>
        <end position="352"/>
    </location>
</feature>
<dbReference type="RefSeq" id="XP_014147647.1">
    <property type="nucleotide sequence ID" value="XM_014292172.1"/>
</dbReference>
<feature type="non-terminal residue" evidence="2">
    <location>
        <position position="457"/>
    </location>
</feature>
<feature type="transmembrane region" description="Helical" evidence="1">
    <location>
        <begin position="292"/>
        <end position="311"/>
    </location>
</feature>
<keyword evidence="1" id="KW-0472">Membrane</keyword>